<dbReference type="Proteomes" id="UP000504637">
    <property type="component" value="Unplaced"/>
</dbReference>
<gene>
    <name evidence="4" type="ORF">K489DRAFT_366706</name>
</gene>
<sequence>MLLIPAGVLLLLSIPFSCATASPGILEVDLSFPRNGSIYKPVSLIPVVFSVKGQALASLAEASIGWSVRSDVNSSLFNVGTIDLKTPNNSLPEDPYFVSSYLSIQAGIEGSWLFDWVVDYSRCSPKDGSVLREAYDSSFRFTTSNGAQPPTLETAGTSCDNAQNFAVNVTAVATSRSRDPNDPNYCAVLGENPTASLCAANVNASSAAVLNAAIHRTACVEGRVNCTKADLSSAMSFSSQQSLLWVITALGAISALVL</sequence>
<feature type="chain" id="PRO_5026699917" description="DUF7136 domain-containing protein" evidence="1">
    <location>
        <begin position="22"/>
        <end position="258"/>
    </location>
</feature>
<dbReference type="InterPro" id="IPR055560">
    <property type="entry name" value="DUF7136"/>
</dbReference>
<reference evidence="4" key="2">
    <citation type="submission" date="2020-04" db="EMBL/GenBank/DDBJ databases">
        <authorList>
            <consortium name="NCBI Genome Project"/>
        </authorList>
    </citation>
    <scope>NUCLEOTIDE SEQUENCE</scope>
    <source>
        <strain evidence="4">CBS 342.82</strain>
    </source>
</reference>
<keyword evidence="3" id="KW-1185">Reference proteome</keyword>
<reference evidence="4" key="3">
    <citation type="submission" date="2025-08" db="UniProtKB">
        <authorList>
            <consortium name="RefSeq"/>
        </authorList>
    </citation>
    <scope>IDENTIFICATION</scope>
    <source>
        <strain evidence="4">CBS 342.82</strain>
    </source>
</reference>
<evidence type="ECO:0000313" key="4">
    <source>
        <dbReference type="RefSeq" id="XP_033464612.1"/>
    </source>
</evidence>
<evidence type="ECO:0000313" key="3">
    <source>
        <dbReference type="Proteomes" id="UP000504637"/>
    </source>
</evidence>
<dbReference type="AlphaFoldDB" id="A0A6J3MI15"/>
<dbReference type="RefSeq" id="XP_033464612.1">
    <property type="nucleotide sequence ID" value="XM_033602801.1"/>
</dbReference>
<name>A0A6J3MI15_9PEZI</name>
<accession>A0A6J3MI15</accession>
<dbReference type="Pfam" id="PF23584">
    <property type="entry name" value="DUF7136"/>
    <property type="match status" value="1"/>
</dbReference>
<dbReference type="OrthoDB" id="4490227at2759"/>
<evidence type="ECO:0000259" key="2">
    <source>
        <dbReference type="Pfam" id="PF23584"/>
    </source>
</evidence>
<evidence type="ECO:0000256" key="1">
    <source>
        <dbReference type="SAM" id="SignalP"/>
    </source>
</evidence>
<feature type="domain" description="DUF7136" evidence="2">
    <location>
        <begin position="22"/>
        <end position="222"/>
    </location>
</feature>
<organism evidence="4">
    <name type="scientific">Dissoconium aciculare CBS 342.82</name>
    <dbReference type="NCBI Taxonomy" id="1314786"/>
    <lineage>
        <taxon>Eukaryota</taxon>
        <taxon>Fungi</taxon>
        <taxon>Dikarya</taxon>
        <taxon>Ascomycota</taxon>
        <taxon>Pezizomycotina</taxon>
        <taxon>Dothideomycetes</taxon>
        <taxon>Dothideomycetidae</taxon>
        <taxon>Mycosphaerellales</taxon>
        <taxon>Dissoconiaceae</taxon>
        <taxon>Dissoconium</taxon>
    </lineage>
</organism>
<feature type="signal peptide" evidence="1">
    <location>
        <begin position="1"/>
        <end position="21"/>
    </location>
</feature>
<reference evidence="4" key="1">
    <citation type="submission" date="2020-01" db="EMBL/GenBank/DDBJ databases">
        <authorList>
            <consortium name="DOE Joint Genome Institute"/>
            <person name="Haridas S."/>
            <person name="Albert R."/>
            <person name="Binder M."/>
            <person name="Bloem J."/>
            <person name="Labutti K."/>
            <person name="Salamov A."/>
            <person name="Andreopoulos B."/>
            <person name="Baker S.E."/>
            <person name="Barry K."/>
            <person name="Bills G."/>
            <person name="Bluhm B.H."/>
            <person name="Cannon C."/>
            <person name="Castanera R."/>
            <person name="Culley D.E."/>
            <person name="Daum C."/>
            <person name="Ezra D."/>
            <person name="Gonzalez J.B."/>
            <person name="Henrissat B."/>
            <person name="Kuo A."/>
            <person name="Liang C."/>
            <person name="Lipzen A."/>
            <person name="Lutzoni F."/>
            <person name="Magnuson J."/>
            <person name="Mondo S."/>
            <person name="Nolan M."/>
            <person name="Ohm R."/>
            <person name="Pangilinan J."/>
            <person name="Park H.-J."/>
            <person name="Ramirez L."/>
            <person name="Alfaro M."/>
            <person name="Sun H."/>
            <person name="Tritt A."/>
            <person name="Yoshinaga Y."/>
            <person name="Zwiers L.-H."/>
            <person name="Turgeon B.G."/>
            <person name="Goodwin S.B."/>
            <person name="Spatafora J.W."/>
            <person name="Crous P.W."/>
            <person name="Grigoriev I.V."/>
        </authorList>
    </citation>
    <scope>NUCLEOTIDE SEQUENCE</scope>
    <source>
        <strain evidence="4">CBS 342.82</strain>
    </source>
</reference>
<dbReference type="GeneID" id="54360601"/>
<proteinExistence type="predicted"/>
<keyword evidence="1" id="KW-0732">Signal</keyword>
<protein>
    <recommendedName>
        <fullName evidence="2">DUF7136 domain-containing protein</fullName>
    </recommendedName>
</protein>